<keyword evidence="4" id="KW-1185">Reference proteome</keyword>
<dbReference type="PANTHER" id="PTHR12184">
    <property type="entry name" value="UBIQUINOL-CYTOCHROME C REDUCTASE COMPLEX ASSEMBLY FACTOR 1 FAMILY MEMBER"/>
    <property type="match status" value="1"/>
</dbReference>
<dbReference type="EMBL" id="JAUDZG010000007">
    <property type="protein sequence ID" value="KAK3302026.1"/>
    <property type="molecule type" value="Genomic_DNA"/>
</dbReference>
<protein>
    <submittedName>
        <fullName evidence="3">Ubiquinol-cytochrome C chaperone-domain-containing protein</fullName>
    </submittedName>
</protein>
<accession>A0AAJ0LY52</accession>
<name>A0AAJ0LY52_9PEZI</name>
<dbReference type="AlphaFoldDB" id="A0AAJ0LY52"/>
<dbReference type="GO" id="GO:0005739">
    <property type="term" value="C:mitochondrion"/>
    <property type="evidence" value="ECO:0007669"/>
    <property type="project" value="TreeGrafter"/>
</dbReference>
<dbReference type="Pfam" id="PF03981">
    <property type="entry name" value="Ubiq_cyt_C_chap"/>
    <property type="match status" value="1"/>
</dbReference>
<sequence length="332" mass="36677">MACRSCGAGLARLPSRASSPLSRSFLETTPLQLPSPSPSFCYGATSRSASGFVLTYAMIPSLQITAPARTPRRALHTTSSRQKFKLREMLLGRIAQTLATEKSSYYIYGAAERLYNACAAPADYTIDPKDRKAGKLQTTAEGEEIGVSKGGSWHNDLGLLPTFNTWAHITMLHMYLLVVRFRCFDAASQQAWQTYLVNHFFYHAEAKMDEVHELTSRLIRQKYLKDLFVQWRGLMLAYDEGLVKGDAVLASAVWRNLFKAREDVDVRALAAVVAWMRAGLAELGGMTDDEVEVGGHAAFGELTEKFQAVDLPTASMRAVLEQAALKPEASRA</sequence>
<dbReference type="GO" id="GO:0034551">
    <property type="term" value="P:mitochondrial respiratory chain complex III assembly"/>
    <property type="evidence" value="ECO:0007669"/>
    <property type="project" value="TreeGrafter"/>
</dbReference>
<dbReference type="PANTHER" id="PTHR12184:SF1">
    <property type="entry name" value="UBIQUINOL-CYTOCHROME-C REDUCTASE COMPLEX ASSEMBLY FACTOR 1"/>
    <property type="match status" value="1"/>
</dbReference>
<evidence type="ECO:0000256" key="1">
    <source>
        <dbReference type="ARBA" id="ARBA00006407"/>
    </source>
</evidence>
<evidence type="ECO:0000259" key="2">
    <source>
        <dbReference type="Pfam" id="PF03981"/>
    </source>
</evidence>
<dbReference type="InterPro" id="IPR007129">
    <property type="entry name" value="Ubiqinol_cyt_c_chaperone_CPB3"/>
</dbReference>
<evidence type="ECO:0000313" key="3">
    <source>
        <dbReference type="EMBL" id="KAK3302026.1"/>
    </source>
</evidence>
<dbReference type="RefSeq" id="XP_062717806.1">
    <property type="nucleotide sequence ID" value="XM_062869884.1"/>
</dbReference>
<reference evidence="3" key="2">
    <citation type="submission" date="2023-06" db="EMBL/GenBank/DDBJ databases">
        <authorList>
            <consortium name="Lawrence Berkeley National Laboratory"/>
            <person name="Mondo S.J."/>
            <person name="Hensen N."/>
            <person name="Bonometti L."/>
            <person name="Westerberg I."/>
            <person name="Brannstrom I.O."/>
            <person name="Guillou S."/>
            <person name="Cros-Aarteil S."/>
            <person name="Calhoun S."/>
            <person name="Haridas S."/>
            <person name="Kuo A."/>
            <person name="Pangilinan J."/>
            <person name="Riley R."/>
            <person name="Labutti K."/>
            <person name="Andreopoulos B."/>
            <person name="Lipzen A."/>
            <person name="Chen C."/>
            <person name="Yanf M."/>
            <person name="Daum C."/>
            <person name="Ng V."/>
            <person name="Clum A."/>
            <person name="Steindorff A."/>
            <person name="Ohm R."/>
            <person name="Martin F."/>
            <person name="Silar P."/>
            <person name="Natvig D."/>
            <person name="Lalanne C."/>
            <person name="Gautier V."/>
            <person name="Ament-Velasquez S.L."/>
            <person name="Kruys A."/>
            <person name="Hutchinson M.I."/>
            <person name="Powell A.J."/>
            <person name="Barry K."/>
            <person name="Miller A.N."/>
            <person name="Grigoriev I.V."/>
            <person name="Debuchy R."/>
            <person name="Gladieux P."/>
            <person name="Thoren M.H."/>
            <person name="Johannesson H."/>
        </authorList>
    </citation>
    <scope>NUCLEOTIDE SEQUENCE</scope>
    <source>
        <strain evidence="3">CBS 333.67</strain>
    </source>
</reference>
<dbReference type="Proteomes" id="UP001273166">
    <property type="component" value="Unassembled WGS sequence"/>
</dbReference>
<proteinExistence type="inferred from homology"/>
<dbReference type="InterPro" id="IPR021150">
    <property type="entry name" value="Ubiq_cyt_c_chap"/>
</dbReference>
<comment type="caution">
    <text evidence="3">The sequence shown here is derived from an EMBL/GenBank/DDBJ whole genome shotgun (WGS) entry which is preliminary data.</text>
</comment>
<comment type="similarity">
    <text evidence="1">Belongs to the CBP3 family.</text>
</comment>
<organism evidence="3 4">
    <name type="scientific">Chaetomium strumarium</name>
    <dbReference type="NCBI Taxonomy" id="1170767"/>
    <lineage>
        <taxon>Eukaryota</taxon>
        <taxon>Fungi</taxon>
        <taxon>Dikarya</taxon>
        <taxon>Ascomycota</taxon>
        <taxon>Pezizomycotina</taxon>
        <taxon>Sordariomycetes</taxon>
        <taxon>Sordariomycetidae</taxon>
        <taxon>Sordariales</taxon>
        <taxon>Chaetomiaceae</taxon>
        <taxon>Chaetomium</taxon>
    </lineage>
</organism>
<feature type="domain" description="Ubiquinol-cytochrome c chaperone" evidence="2">
    <location>
        <begin position="156"/>
        <end position="295"/>
    </location>
</feature>
<dbReference type="GeneID" id="87888713"/>
<evidence type="ECO:0000313" key="4">
    <source>
        <dbReference type="Proteomes" id="UP001273166"/>
    </source>
</evidence>
<gene>
    <name evidence="3" type="ORF">B0T15DRAFT_541736</name>
</gene>
<reference evidence="3" key="1">
    <citation type="journal article" date="2023" name="Mol. Phylogenet. Evol.">
        <title>Genome-scale phylogeny and comparative genomics of the fungal order Sordariales.</title>
        <authorList>
            <person name="Hensen N."/>
            <person name="Bonometti L."/>
            <person name="Westerberg I."/>
            <person name="Brannstrom I.O."/>
            <person name="Guillou S."/>
            <person name="Cros-Aarteil S."/>
            <person name="Calhoun S."/>
            <person name="Haridas S."/>
            <person name="Kuo A."/>
            <person name="Mondo S."/>
            <person name="Pangilinan J."/>
            <person name="Riley R."/>
            <person name="LaButti K."/>
            <person name="Andreopoulos B."/>
            <person name="Lipzen A."/>
            <person name="Chen C."/>
            <person name="Yan M."/>
            <person name="Daum C."/>
            <person name="Ng V."/>
            <person name="Clum A."/>
            <person name="Steindorff A."/>
            <person name="Ohm R.A."/>
            <person name="Martin F."/>
            <person name="Silar P."/>
            <person name="Natvig D.O."/>
            <person name="Lalanne C."/>
            <person name="Gautier V."/>
            <person name="Ament-Velasquez S.L."/>
            <person name="Kruys A."/>
            <person name="Hutchinson M.I."/>
            <person name="Powell A.J."/>
            <person name="Barry K."/>
            <person name="Miller A.N."/>
            <person name="Grigoriev I.V."/>
            <person name="Debuchy R."/>
            <person name="Gladieux P."/>
            <person name="Hiltunen Thoren M."/>
            <person name="Johannesson H."/>
        </authorList>
    </citation>
    <scope>NUCLEOTIDE SEQUENCE</scope>
    <source>
        <strain evidence="3">CBS 333.67</strain>
    </source>
</reference>